<keyword evidence="3" id="KW-1185">Reference proteome</keyword>
<feature type="compositionally biased region" description="Basic residues" evidence="1">
    <location>
        <begin position="251"/>
        <end position="269"/>
    </location>
</feature>
<sequence length="310" mass="34709">MDDVDTQPWSTEAASAESVATLDAPTRVWGDWNNEEAEALGDDSWTSEHQEHGDDSHAILDECGDEAHHSGGWGDADGNAESWVEDAAPQDESWVEAKDSDAKNPWPADQDWDDTWAEASKDSDARNPCTGRGWDDTYDPSADADRWWLEAAENTALCRQVSWRDENGGSLEDFPDPTDDEIFNGFIETMGIDMDEEAPEQPDYHDDDLANHDMEEAKEEAFEWEAREREREKRLVLASKQPVEYQSPAKPKPKGIAKAKAAGKAKAKAKSQSAPTKPGAEGKARWWTSDERTTVLSTIPLKEQKKRRYI</sequence>
<proteinExistence type="predicted"/>
<name>A0A1Q9C571_SYMMI</name>
<evidence type="ECO:0000256" key="1">
    <source>
        <dbReference type="SAM" id="MobiDB-lite"/>
    </source>
</evidence>
<gene>
    <name evidence="2" type="ORF">AK812_SmicGene41799</name>
</gene>
<protein>
    <submittedName>
        <fullName evidence="2">Uncharacterized protein</fullName>
    </submittedName>
</protein>
<feature type="compositionally biased region" description="Low complexity" evidence="1">
    <location>
        <begin position="10"/>
        <end position="21"/>
    </location>
</feature>
<organism evidence="2 3">
    <name type="scientific">Symbiodinium microadriaticum</name>
    <name type="common">Dinoflagellate</name>
    <name type="synonym">Zooxanthella microadriatica</name>
    <dbReference type="NCBI Taxonomy" id="2951"/>
    <lineage>
        <taxon>Eukaryota</taxon>
        <taxon>Sar</taxon>
        <taxon>Alveolata</taxon>
        <taxon>Dinophyceae</taxon>
        <taxon>Suessiales</taxon>
        <taxon>Symbiodiniaceae</taxon>
        <taxon>Symbiodinium</taxon>
    </lineage>
</organism>
<evidence type="ECO:0000313" key="3">
    <source>
        <dbReference type="Proteomes" id="UP000186817"/>
    </source>
</evidence>
<feature type="region of interest" description="Disordered" evidence="1">
    <location>
        <begin position="242"/>
        <end position="292"/>
    </location>
</feature>
<accession>A0A1Q9C571</accession>
<evidence type="ECO:0000313" key="2">
    <source>
        <dbReference type="EMBL" id="OLP78068.1"/>
    </source>
</evidence>
<dbReference type="EMBL" id="LSRX01001667">
    <property type="protein sequence ID" value="OLP78068.1"/>
    <property type="molecule type" value="Genomic_DNA"/>
</dbReference>
<feature type="compositionally biased region" description="Basic and acidic residues" evidence="1">
    <location>
        <begin position="46"/>
        <end position="69"/>
    </location>
</feature>
<feature type="region of interest" description="Disordered" evidence="1">
    <location>
        <begin position="1"/>
        <end position="140"/>
    </location>
</feature>
<dbReference type="Proteomes" id="UP000186817">
    <property type="component" value="Unassembled WGS sequence"/>
</dbReference>
<dbReference type="OrthoDB" id="480900at2759"/>
<comment type="caution">
    <text evidence="2">The sequence shown here is derived from an EMBL/GenBank/DDBJ whole genome shotgun (WGS) entry which is preliminary data.</text>
</comment>
<reference evidence="2 3" key="1">
    <citation type="submission" date="2016-02" db="EMBL/GenBank/DDBJ databases">
        <title>Genome analysis of coral dinoflagellate symbionts highlights evolutionary adaptations to a symbiotic lifestyle.</title>
        <authorList>
            <person name="Aranda M."/>
            <person name="Li Y."/>
            <person name="Liew Y.J."/>
            <person name="Baumgarten S."/>
            <person name="Simakov O."/>
            <person name="Wilson M."/>
            <person name="Piel J."/>
            <person name="Ashoor H."/>
            <person name="Bougouffa S."/>
            <person name="Bajic V.B."/>
            <person name="Ryu T."/>
            <person name="Ravasi T."/>
            <person name="Bayer T."/>
            <person name="Micklem G."/>
            <person name="Kim H."/>
            <person name="Bhak J."/>
            <person name="Lajeunesse T.C."/>
            <person name="Voolstra C.R."/>
        </authorList>
    </citation>
    <scope>NUCLEOTIDE SEQUENCE [LARGE SCALE GENOMIC DNA]</scope>
    <source>
        <strain evidence="2 3">CCMP2467</strain>
    </source>
</reference>
<dbReference type="AlphaFoldDB" id="A0A1Q9C571"/>
<feature type="compositionally biased region" description="Basic and acidic residues" evidence="1">
    <location>
        <begin position="280"/>
        <end position="292"/>
    </location>
</feature>